<organism evidence="6 7">
    <name type="scientific">Bacillus pseudomycoides</name>
    <dbReference type="NCBI Taxonomy" id="64104"/>
    <lineage>
        <taxon>Bacteria</taxon>
        <taxon>Bacillati</taxon>
        <taxon>Bacillota</taxon>
        <taxon>Bacilli</taxon>
        <taxon>Bacillales</taxon>
        <taxon>Bacillaceae</taxon>
        <taxon>Bacillus</taxon>
        <taxon>Bacillus cereus group</taxon>
    </lineage>
</organism>
<name>A0A1Y3MHR8_9BACI</name>
<dbReference type="PIRSF" id="PIRSF016557">
    <property type="entry name" value="Caps_synth_CpsB"/>
    <property type="match status" value="1"/>
</dbReference>
<dbReference type="Pfam" id="PF19567">
    <property type="entry name" value="CpsB_CapC"/>
    <property type="match status" value="1"/>
</dbReference>
<evidence type="ECO:0000313" key="6">
    <source>
        <dbReference type="EMBL" id="OUM49989.1"/>
    </source>
</evidence>
<keyword evidence="3 5" id="KW-0904">Protein phosphatase</keyword>
<comment type="caution">
    <text evidence="6">The sequence shown here is derived from an EMBL/GenBank/DDBJ whole genome shotgun (WGS) entry which is preliminary data.</text>
</comment>
<dbReference type="GO" id="GO:0030145">
    <property type="term" value="F:manganese ion binding"/>
    <property type="evidence" value="ECO:0007669"/>
    <property type="project" value="UniProtKB-UniRule"/>
</dbReference>
<evidence type="ECO:0000256" key="2">
    <source>
        <dbReference type="ARBA" id="ARBA00022801"/>
    </source>
</evidence>
<dbReference type="PANTHER" id="PTHR39181">
    <property type="entry name" value="TYROSINE-PROTEIN PHOSPHATASE YWQE"/>
    <property type="match status" value="1"/>
</dbReference>
<dbReference type="EC" id="3.1.3.48" evidence="5"/>
<comment type="catalytic activity">
    <reaction evidence="4 5">
        <text>O-phospho-L-tyrosyl-[protein] + H2O = L-tyrosyl-[protein] + phosphate</text>
        <dbReference type="Rhea" id="RHEA:10684"/>
        <dbReference type="Rhea" id="RHEA-COMP:10136"/>
        <dbReference type="Rhea" id="RHEA-COMP:20101"/>
        <dbReference type="ChEBI" id="CHEBI:15377"/>
        <dbReference type="ChEBI" id="CHEBI:43474"/>
        <dbReference type="ChEBI" id="CHEBI:46858"/>
        <dbReference type="ChEBI" id="CHEBI:61978"/>
        <dbReference type="EC" id="3.1.3.48"/>
    </reaction>
</comment>
<dbReference type="AlphaFoldDB" id="A0A1Y3MHR8"/>
<dbReference type="Proteomes" id="UP000195321">
    <property type="component" value="Unassembled WGS sequence"/>
</dbReference>
<evidence type="ECO:0000256" key="4">
    <source>
        <dbReference type="ARBA" id="ARBA00051722"/>
    </source>
</evidence>
<gene>
    <name evidence="6" type="ORF">BW425_05045</name>
</gene>
<dbReference type="PANTHER" id="PTHR39181:SF1">
    <property type="entry name" value="TYROSINE-PROTEIN PHOSPHATASE YWQE"/>
    <property type="match status" value="1"/>
</dbReference>
<dbReference type="SUPFAM" id="SSF89550">
    <property type="entry name" value="PHP domain-like"/>
    <property type="match status" value="1"/>
</dbReference>
<dbReference type="GO" id="GO:0004725">
    <property type="term" value="F:protein tyrosine phosphatase activity"/>
    <property type="evidence" value="ECO:0007669"/>
    <property type="project" value="UniProtKB-UniRule"/>
</dbReference>
<evidence type="ECO:0000313" key="7">
    <source>
        <dbReference type="Proteomes" id="UP000195321"/>
    </source>
</evidence>
<comment type="similarity">
    <text evidence="1 5">Belongs to the metallo-dependent hydrolases superfamily. CpsB/CapC family.</text>
</comment>
<evidence type="ECO:0000256" key="5">
    <source>
        <dbReference type="PIRNR" id="PIRNR016557"/>
    </source>
</evidence>
<sequence>MIDLHCHILPSIDDGAQSIEDSIAMAKAACKEGIHTIVATPHHQNGVYINPAEGILHQVKQLNDRLKEEDINLTILPGQEIRLYGELLEDYELGKIVTLNRTDKYILIEFPANHVPRYAEKMLYELRIKGITPIIVHPERNTEIIERPGVLYKFVNQGALTQITAGSVTGKFGKKIKKFSLQLIEHHLAHVISSDAHNTTTRSFHLQAAYEVIEKSFGSSTLYCFKENTYSLISGKVIYPEEPEQVRRKKILGLF</sequence>
<reference evidence="6 7" key="1">
    <citation type="submission" date="2017-02" db="EMBL/GenBank/DDBJ databases">
        <title>Bacillus pseudomycoides isolate FSL K6-0042.</title>
        <authorList>
            <person name="Kovac J."/>
        </authorList>
    </citation>
    <scope>NUCLEOTIDE SEQUENCE [LARGE SCALE GENOMIC DNA]</scope>
    <source>
        <strain evidence="6 7">FSL K6-0042</strain>
    </source>
</reference>
<dbReference type="EMBL" id="MWPX01000003">
    <property type="protein sequence ID" value="OUM49989.1"/>
    <property type="molecule type" value="Genomic_DNA"/>
</dbReference>
<dbReference type="InterPro" id="IPR016195">
    <property type="entry name" value="Pol/histidinol_Pase-like"/>
</dbReference>
<protein>
    <recommendedName>
        <fullName evidence="5">Tyrosine-protein phosphatase</fullName>
        <ecNumber evidence="5">3.1.3.48</ecNumber>
    </recommendedName>
</protein>
<proteinExistence type="inferred from homology"/>
<evidence type="ECO:0000256" key="3">
    <source>
        <dbReference type="ARBA" id="ARBA00022912"/>
    </source>
</evidence>
<dbReference type="InterPro" id="IPR016667">
    <property type="entry name" value="Caps_polysacc_synth_CpsB/CapC"/>
</dbReference>
<evidence type="ECO:0000256" key="1">
    <source>
        <dbReference type="ARBA" id="ARBA00005750"/>
    </source>
</evidence>
<accession>A0A1Y3MHR8</accession>
<dbReference type="Gene3D" id="3.20.20.140">
    <property type="entry name" value="Metal-dependent hydrolases"/>
    <property type="match status" value="1"/>
</dbReference>
<keyword evidence="2 5" id="KW-0378">Hydrolase</keyword>
<dbReference type="RefSeq" id="WP_088093751.1">
    <property type="nucleotide sequence ID" value="NZ_CP189809.1"/>
</dbReference>